<evidence type="ECO:0000256" key="1">
    <source>
        <dbReference type="ARBA" id="ARBA00022553"/>
    </source>
</evidence>
<dbReference type="Gene3D" id="3.40.50.2300">
    <property type="match status" value="1"/>
</dbReference>
<dbReference type="InterPro" id="IPR011006">
    <property type="entry name" value="CheY-like_superfamily"/>
</dbReference>
<gene>
    <name evidence="4" type="ORF">PBT88_15100</name>
</gene>
<dbReference type="SUPFAM" id="SSF52172">
    <property type="entry name" value="CheY-like"/>
    <property type="match status" value="1"/>
</dbReference>
<dbReference type="InterPro" id="IPR050595">
    <property type="entry name" value="Bact_response_regulator"/>
</dbReference>
<dbReference type="EMBL" id="CP115174">
    <property type="protein sequence ID" value="WBO21499.1"/>
    <property type="molecule type" value="Genomic_DNA"/>
</dbReference>
<dbReference type="Pfam" id="PF00072">
    <property type="entry name" value="Response_reg"/>
    <property type="match status" value="1"/>
</dbReference>
<protein>
    <submittedName>
        <fullName evidence="4">Response regulator</fullName>
    </submittedName>
</protein>
<evidence type="ECO:0000313" key="4">
    <source>
        <dbReference type="EMBL" id="WBO21499.1"/>
    </source>
</evidence>
<dbReference type="PANTHER" id="PTHR44591">
    <property type="entry name" value="STRESS RESPONSE REGULATOR PROTEIN 1"/>
    <property type="match status" value="1"/>
</dbReference>
<reference evidence="4 5" key="1">
    <citation type="submission" date="2022-12" db="EMBL/GenBank/DDBJ databases">
        <title>Sphingomonas abieness sp. nov., an endophytic bacterium isolated from Abies koreana.</title>
        <authorList>
            <person name="Jiang L."/>
            <person name="Lee J."/>
        </authorList>
    </citation>
    <scope>NUCLEOTIDE SEQUENCE [LARGE SCALE GENOMIC DNA]</scope>
    <source>
        <strain evidence="5">PAMB 00755</strain>
    </source>
</reference>
<dbReference type="RefSeq" id="WP_270076148.1">
    <property type="nucleotide sequence ID" value="NZ_CP115174.1"/>
</dbReference>
<keyword evidence="5" id="KW-1185">Reference proteome</keyword>
<dbReference type="PROSITE" id="PS50110">
    <property type="entry name" value="RESPONSE_REGULATORY"/>
    <property type="match status" value="1"/>
</dbReference>
<evidence type="ECO:0000256" key="2">
    <source>
        <dbReference type="PROSITE-ProRule" id="PRU00169"/>
    </source>
</evidence>
<feature type="domain" description="Response regulatory" evidence="3">
    <location>
        <begin position="10"/>
        <end position="128"/>
    </location>
</feature>
<dbReference type="SMART" id="SM00448">
    <property type="entry name" value="REC"/>
    <property type="match status" value="1"/>
</dbReference>
<dbReference type="PANTHER" id="PTHR44591:SF3">
    <property type="entry name" value="RESPONSE REGULATORY DOMAIN-CONTAINING PROTEIN"/>
    <property type="match status" value="1"/>
</dbReference>
<evidence type="ECO:0000259" key="3">
    <source>
        <dbReference type="PROSITE" id="PS50110"/>
    </source>
</evidence>
<organism evidence="4 5">
    <name type="scientific">Sphingomonas abietis</name>
    <dbReference type="NCBI Taxonomy" id="3012344"/>
    <lineage>
        <taxon>Bacteria</taxon>
        <taxon>Pseudomonadati</taxon>
        <taxon>Pseudomonadota</taxon>
        <taxon>Alphaproteobacteria</taxon>
        <taxon>Sphingomonadales</taxon>
        <taxon>Sphingomonadaceae</taxon>
        <taxon>Sphingomonas</taxon>
    </lineage>
</organism>
<feature type="modified residue" description="4-aspartylphosphate" evidence="2">
    <location>
        <position position="62"/>
    </location>
</feature>
<proteinExistence type="predicted"/>
<keyword evidence="1 2" id="KW-0597">Phosphoprotein</keyword>
<dbReference type="InterPro" id="IPR001789">
    <property type="entry name" value="Sig_transdc_resp-reg_receiver"/>
</dbReference>
<sequence length="132" mass="14717">MPGNQEQSSRVLLIEDDWDIAQIALLALGLDKRIEARSAKGGQEALQMLRTGEWQPHLILTDLMMPGMSGLDFIDILREESHHWVPVVLMTARASSRDIADYLRHGADGVITKPFDPLTLAEQVAAFIRASR</sequence>
<dbReference type="Proteomes" id="UP001210865">
    <property type="component" value="Chromosome"/>
</dbReference>
<accession>A0ABY7NJ45</accession>
<name>A0ABY7NJ45_9SPHN</name>
<evidence type="ECO:0000313" key="5">
    <source>
        <dbReference type="Proteomes" id="UP001210865"/>
    </source>
</evidence>